<dbReference type="Gene3D" id="3.50.50.60">
    <property type="entry name" value="FAD/NAD(P)-binding domain"/>
    <property type="match status" value="1"/>
</dbReference>
<protein>
    <recommendedName>
        <fullName evidence="3">FAD-binding domain-containing protein</fullName>
    </recommendedName>
</protein>
<evidence type="ECO:0008006" key="3">
    <source>
        <dbReference type="Google" id="ProtNLM"/>
    </source>
</evidence>
<dbReference type="PANTHER" id="PTHR46028">
    <property type="entry name" value="KYNURENINE 3-MONOOXYGENASE"/>
    <property type="match status" value="1"/>
</dbReference>
<dbReference type="EMBL" id="MU070360">
    <property type="protein sequence ID" value="KAF5828115.1"/>
    <property type="molecule type" value="Genomic_DNA"/>
</dbReference>
<comment type="caution">
    <text evidence="1">The sequence shown here is derived from an EMBL/GenBank/DDBJ whole genome shotgun (WGS) entry which is preliminary data.</text>
</comment>
<proteinExistence type="predicted"/>
<evidence type="ECO:0000313" key="1">
    <source>
        <dbReference type="EMBL" id="KAF5828115.1"/>
    </source>
</evidence>
<dbReference type="PRINTS" id="PR00420">
    <property type="entry name" value="RNGMNOXGNASE"/>
</dbReference>
<dbReference type="InterPro" id="IPR036188">
    <property type="entry name" value="FAD/NAD-bd_sf"/>
</dbReference>
<sequence length="330" mass="35710">MLVHSTRFDPNSPLTSCPQHWATASKPPVFAIHLERPASGASKPWVLKQPTAYSKRRQRIAHVFQQDADVVPETNDEWDDEDDRAVPSATKIVVVGAGPIGLLSASYFARRGYNVDVFERRPHPALRTANPAPDHPVVLSSRALLAFKELGMHTSFAAPDANPHKGTFDMASGGRLAPANPGHPYRGTVVTSKHRLEAEILQEMRRKYPTLIKVTYGAELVTADFDARKAIVTMQEGSQGSPLHVQGCRSRGPGNMLLVSATRPSGDPATAIEELVPYDLLIGADGADSIVRERMVQAKSSTYMISADGAATSTEEHVGQLLLTGACLHV</sequence>
<organism evidence="1 2">
    <name type="scientific">Dunaliella salina</name>
    <name type="common">Green alga</name>
    <name type="synonym">Protococcus salinus</name>
    <dbReference type="NCBI Taxonomy" id="3046"/>
    <lineage>
        <taxon>Eukaryota</taxon>
        <taxon>Viridiplantae</taxon>
        <taxon>Chlorophyta</taxon>
        <taxon>core chlorophytes</taxon>
        <taxon>Chlorophyceae</taxon>
        <taxon>CS clade</taxon>
        <taxon>Chlamydomonadales</taxon>
        <taxon>Dunaliellaceae</taxon>
        <taxon>Dunaliella</taxon>
    </lineage>
</organism>
<gene>
    <name evidence="1" type="ORF">DUNSADRAFT_18185</name>
</gene>
<accession>A0ABQ7G0I5</accession>
<reference evidence="1" key="1">
    <citation type="submission" date="2017-08" db="EMBL/GenBank/DDBJ databases">
        <authorList>
            <person name="Polle J.E."/>
            <person name="Barry K."/>
            <person name="Cushman J."/>
            <person name="Schmutz J."/>
            <person name="Tran D."/>
            <person name="Hathwaick L.T."/>
            <person name="Yim W.C."/>
            <person name="Jenkins J."/>
            <person name="Mckie-Krisberg Z.M."/>
            <person name="Prochnik S."/>
            <person name="Lindquist E."/>
            <person name="Dockter R.B."/>
            <person name="Adam C."/>
            <person name="Molina H."/>
            <person name="Bunkerborg J."/>
            <person name="Jin E."/>
            <person name="Buchheim M."/>
            <person name="Magnuson J."/>
        </authorList>
    </citation>
    <scope>NUCLEOTIDE SEQUENCE</scope>
    <source>
        <strain evidence="1">CCAP 19/18</strain>
    </source>
</reference>
<dbReference type="PANTHER" id="PTHR46028:SF7">
    <property type="entry name" value="KYNURENINE 3-MONOOXYGENASE-RELATED"/>
    <property type="match status" value="1"/>
</dbReference>
<dbReference type="SUPFAM" id="SSF51905">
    <property type="entry name" value="FAD/NAD(P)-binding domain"/>
    <property type="match status" value="1"/>
</dbReference>
<evidence type="ECO:0000313" key="2">
    <source>
        <dbReference type="Proteomes" id="UP000815325"/>
    </source>
</evidence>
<dbReference type="Proteomes" id="UP000815325">
    <property type="component" value="Unassembled WGS sequence"/>
</dbReference>
<dbReference type="Pfam" id="PF13450">
    <property type="entry name" value="NAD_binding_8"/>
    <property type="match status" value="1"/>
</dbReference>
<name>A0ABQ7G0I5_DUNSA</name>
<keyword evidence="2" id="KW-1185">Reference proteome</keyword>